<gene>
    <name evidence="2" type="ORF">NOO_LOCUS5720</name>
</gene>
<evidence type="ECO:0000259" key="1">
    <source>
        <dbReference type="Pfam" id="PF21530"/>
    </source>
</evidence>
<protein>
    <submittedName>
        <fullName evidence="4">ATP-dependent DNA helicase</fullName>
    </submittedName>
</protein>
<dbReference type="Proteomes" id="UP000271087">
    <property type="component" value="Unassembled WGS sequence"/>
</dbReference>
<dbReference type="InterPro" id="IPR049163">
    <property type="entry name" value="Pif1-like_2B_dom"/>
</dbReference>
<dbReference type="EMBL" id="UYRW01001594">
    <property type="protein sequence ID" value="VDK78990.1"/>
    <property type="molecule type" value="Genomic_DNA"/>
</dbReference>
<dbReference type="Pfam" id="PF21530">
    <property type="entry name" value="Pif1_2B_dom"/>
    <property type="match status" value="1"/>
</dbReference>
<proteinExistence type="predicted"/>
<feature type="domain" description="DNA helicase Pif1-like 2B" evidence="1">
    <location>
        <begin position="167"/>
        <end position="206"/>
    </location>
</feature>
<evidence type="ECO:0000313" key="3">
    <source>
        <dbReference type="Proteomes" id="UP000271087"/>
    </source>
</evidence>
<reference evidence="4" key="1">
    <citation type="submission" date="2016-06" db="UniProtKB">
        <authorList>
            <consortium name="WormBaseParasite"/>
        </authorList>
    </citation>
    <scope>IDENTIFICATION</scope>
</reference>
<keyword evidence="3" id="KW-1185">Reference proteome</keyword>
<dbReference type="OrthoDB" id="10056572at2759"/>
<organism evidence="4">
    <name type="scientific">Onchocerca ochengi</name>
    <name type="common">Filarial nematode worm</name>
    <dbReference type="NCBI Taxonomy" id="42157"/>
    <lineage>
        <taxon>Eukaryota</taxon>
        <taxon>Metazoa</taxon>
        <taxon>Ecdysozoa</taxon>
        <taxon>Nematoda</taxon>
        <taxon>Chromadorea</taxon>
        <taxon>Rhabditida</taxon>
        <taxon>Spirurina</taxon>
        <taxon>Spiruromorpha</taxon>
        <taxon>Filarioidea</taxon>
        <taxon>Onchocercidae</taxon>
        <taxon>Onchocerca</taxon>
    </lineage>
</organism>
<dbReference type="AlphaFoldDB" id="A0A182ECC6"/>
<accession>A0A182ECC6</accession>
<name>A0A182ECC6_ONCOC</name>
<sequence>MQFERLFKAVPTTSASSTRSIPSTSVLVANQFQSSIKAVSKTGQATIQKKTTIKASERTESTDQAYFLQSGRSLDHATLSKLGMRILQCNSLKFNGEMKGMRCAAGKIKLPQLREPLMSLKSLLAGYTAESEHFLSIIRKYNSCFQMTSEIADGFHEADEAFNYPTEFLNSLDLPRISLQVLQLKIGVTIIMLQDTNQPKLCNSMLLAMKKN</sequence>
<reference evidence="2 3" key="2">
    <citation type="submission" date="2018-08" db="EMBL/GenBank/DDBJ databases">
        <authorList>
            <person name="Laetsch R D."/>
            <person name="Stevens L."/>
            <person name="Kumar S."/>
            <person name="Blaxter L. M."/>
        </authorList>
    </citation>
    <scope>NUCLEOTIDE SEQUENCE [LARGE SCALE GENOMIC DNA]</scope>
</reference>
<dbReference type="WBParaSite" id="nOo.2.0.1.t05720-RA">
    <property type="protein sequence ID" value="nOo.2.0.1.t05720-RA"/>
    <property type="gene ID" value="nOo.2.0.1.g05720"/>
</dbReference>
<evidence type="ECO:0000313" key="4">
    <source>
        <dbReference type="WBParaSite" id="nOo.2.0.1.t05720-RA"/>
    </source>
</evidence>
<evidence type="ECO:0000313" key="2">
    <source>
        <dbReference type="EMBL" id="VDK78990.1"/>
    </source>
</evidence>